<dbReference type="InterPro" id="IPR001610">
    <property type="entry name" value="PAC"/>
</dbReference>
<proteinExistence type="predicted"/>
<organism evidence="5 6">
    <name type="scientific">Paractinoplanes rishiriensis</name>
    <dbReference type="NCBI Taxonomy" id="1050105"/>
    <lineage>
        <taxon>Bacteria</taxon>
        <taxon>Bacillati</taxon>
        <taxon>Actinomycetota</taxon>
        <taxon>Actinomycetes</taxon>
        <taxon>Micromonosporales</taxon>
        <taxon>Micromonosporaceae</taxon>
        <taxon>Paractinoplanes</taxon>
    </lineage>
</organism>
<dbReference type="PANTHER" id="PTHR44757:SF2">
    <property type="entry name" value="BIOFILM ARCHITECTURE MAINTENANCE PROTEIN MBAA"/>
    <property type="match status" value="1"/>
</dbReference>
<dbReference type="InterPro" id="IPR043128">
    <property type="entry name" value="Rev_trsase/Diguanyl_cyclase"/>
</dbReference>
<dbReference type="InterPro" id="IPR000700">
    <property type="entry name" value="PAS-assoc_C"/>
</dbReference>
<dbReference type="PANTHER" id="PTHR44757">
    <property type="entry name" value="DIGUANYLATE CYCLASE DGCP"/>
    <property type="match status" value="1"/>
</dbReference>
<feature type="transmembrane region" description="Helical" evidence="1">
    <location>
        <begin position="18"/>
        <end position="37"/>
    </location>
</feature>
<keyword evidence="1" id="KW-0472">Membrane</keyword>
<sequence length="736" mass="79416">MPTGGGLRDEDWAGRHRLLTVILGLSVVALTVFGAFQEESGQAWLYTALLVLPCLVAAVKLPGHRLPSIAVSLGFTVACGGFVALSHGLTESHFTFFIIVGALALYRDWAPFGVFLLATTFHHAVFGLIVSERTYDHREAMVHPLLWAVLHGVAVLFAAGFQVVSWKLTEAEEKRAQANLDESQAQLSIAFDETPMPMAMIAPDGTLLRTNTAYRTWLGLPDDLPAGFGIADLPLREVDETLPSTFDELVSVGSKVLTRQYRHLNGSIMWVEVHSTALHDRDGRLRLLFVHLLDVTQNRKHQEELRRQVRHDSLTGLLSRAAFEADLLRLLAAQNEPVSVIYLDVDRFKTINDGAGHGAGDAVLRAIAHRLSAIVPDGALIARLGGDEFVVALPGSLGTGERVGLTIQQAFGEPLPVGGNQLQVSLSSGLASAYGAEYAEDVVIAADTAMYAAKRAGGNRMQVFSDEMRVSVHERIAAEQRLREALAGDREQTLPVWFQPIVSGETGQVVGAETLVRMRTPEGKILGPGAFVPAAEETGLIVPLGEHVLTMALRHLVAWRDELGYVSVNVSPRQLAEPDFVPLLAGLLARMPGLNPARLVLEITETALLGSSADVQQRLEMIKSLGVRIALDDFGTGYSSLTWLQSVPADVVKLDRSFVAGLSADPRKSSIISAVLWLAQSLGMSVVAEGVEEEADWHALVAAGCPAIQGYLFGKPVPPAEFAAAHLHRSRMATTP</sequence>
<dbReference type="NCBIfam" id="TIGR00229">
    <property type="entry name" value="sensory_box"/>
    <property type="match status" value="1"/>
</dbReference>
<dbReference type="NCBIfam" id="TIGR00254">
    <property type="entry name" value="GGDEF"/>
    <property type="match status" value="1"/>
</dbReference>
<dbReference type="Pfam" id="PF00990">
    <property type="entry name" value="GGDEF"/>
    <property type="match status" value="1"/>
</dbReference>
<dbReference type="InterPro" id="IPR029787">
    <property type="entry name" value="Nucleotide_cyclase"/>
</dbReference>
<gene>
    <name evidence="5" type="ORF">Ari01nite_88540</name>
</gene>
<dbReference type="Gene3D" id="3.30.450.20">
    <property type="entry name" value="PAS domain"/>
    <property type="match status" value="1"/>
</dbReference>
<feature type="transmembrane region" description="Helical" evidence="1">
    <location>
        <begin position="43"/>
        <end position="62"/>
    </location>
</feature>
<dbReference type="InterPro" id="IPR000014">
    <property type="entry name" value="PAS"/>
</dbReference>
<dbReference type="AlphaFoldDB" id="A0A919K9X5"/>
<dbReference type="Gene3D" id="3.30.70.270">
    <property type="match status" value="1"/>
</dbReference>
<evidence type="ECO:0000313" key="5">
    <source>
        <dbReference type="EMBL" id="GIF01390.1"/>
    </source>
</evidence>
<evidence type="ECO:0000259" key="2">
    <source>
        <dbReference type="PROSITE" id="PS50113"/>
    </source>
</evidence>
<dbReference type="CDD" id="cd01949">
    <property type="entry name" value="GGDEF"/>
    <property type="match status" value="1"/>
</dbReference>
<dbReference type="InterPro" id="IPR052155">
    <property type="entry name" value="Biofilm_reg_signaling"/>
</dbReference>
<feature type="transmembrane region" description="Helical" evidence="1">
    <location>
        <begin position="109"/>
        <end position="130"/>
    </location>
</feature>
<dbReference type="InterPro" id="IPR035919">
    <property type="entry name" value="EAL_sf"/>
</dbReference>
<keyword evidence="1" id="KW-0812">Transmembrane</keyword>
<feature type="domain" description="PAC" evidence="2">
    <location>
        <begin position="254"/>
        <end position="307"/>
    </location>
</feature>
<feature type="domain" description="EAL" evidence="3">
    <location>
        <begin position="475"/>
        <end position="730"/>
    </location>
</feature>
<comment type="caution">
    <text evidence="5">The sequence shown here is derived from an EMBL/GenBank/DDBJ whole genome shotgun (WGS) entry which is preliminary data.</text>
</comment>
<dbReference type="InterPro" id="IPR000160">
    <property type="entry name" value="GGDEF_dom"/>
</dbReference>
<dbReference type="SUPFAM" id="SSF55073">
    <property type="entry name" value="Nucleotide cyclase"/>
    <property type="match status" value="1"/>
</dbReference>
<dbReference type="PROSITE" id="PS50883">
    <property type="entry name" value="EAL"/>
    <property type="match status" value="1"/>
</dbReference>
<keyword evidence="1" id="KW-1133">Transmembrane helix</keyword>
<evidence type="ECO:0000313" key="6">
    <source>
        <dbReference type="Proteomes" id="UP000636960"/>
    </source>
</evidence>
<dbReference type="CDD" id="cd00130">
    <property type="entry name" value="PAS"/>
    <property type="match status" value="1"/>
</dbReference>
<feature type="domain" description="GGDEF" evidence="4">
    <location>
        <begin position="336"/>
        <end position="466"/>
    </location>
</feature>
<protein>
    <submittedName>
        <fullName evidence="5">Uncharacterized protein</fullName>
    </submittedName>
</protein>
<dbReference type="Pfam" id="PF00563">
    <property type="entry name" value="EAL"/>
    <property type="match status" value="1"/>
</dbReference>
<dbReference type="SUPFAM" id="SSF141868">
    <property type="entry name" value="EAL domain-like"/>
    <property type="match status" value="1"/>
</dbReference>
<dbReference type="EMBL" id="BOMV01000102">
    <property type="protein sequence ID" value="GIF01390.1"/>
    <property type="molecule type" value="Genomic_DNA"/>
</dbReference>
<dbReference type="InterPro" id="IPR035965">
    <property type="entry name" value="PAS-like_dom_sf"/>
</dbReference>
<dbReference type="SMART" id="SM00267">
    <property type="entry name" value="GGDEF"/>
    <property type="match status" value="1"/>
</dbReference>
<dbReference type="PROSITE" id="PS50887">
    <property type="entry name" value="GGDEF"/>
    <property type="match status" value="1"/>
</dbReference>
<feature type="transmembrane region" description="Helical" evidence="1">
    <location>
        <begin position="142"/>
        <end position="164"/>
    </location>
</feature>
<reference evidence="5" key="1">
    <citation type="submission" date="2021-01" db="EMBL/GenBank/DDBJ databases">
        <title>Whole genome shotgun sequence of Actinoplanes rishiriensis NBRC 108556.</title>
        <authorList>
            <person name="Komaki H."/>
            <person name="Tamura T."/>
        </authorList>
    </citation>
    <scope>NUCLEOTIDE SEQUENCE</scope>
    <source>
        <strain evidence="5">NBRC 108556</strain>
    </source>
</reference>
<dbReference type="PROSITE" id="PS50113">
    <property type="entry name" value="PAC"/>
    <property type="match status" value="1"/>
</dbReference>
<dbReference type="SMART" id="SM00086">
    <property type="entry name" value="PAC"/>
    <property type="match status" value="1"/>
</dbReference>
<dbReference type="Pfam" id="PF08448">
    <property type="entry name" value="PAS_4"/>
    <property type="match status" value="1"/>
</dbReference>
<dbReference type="InterPro" id="IPR013656">
    <property type="entry name" value="PAS_4"/>
</dbReference>
<dbReference type="SMART" id="SM00052">
    <property type="entry name" value="EAL"/>
    <property type="match status" value="1"/>
</dbReference>
<evidence type="ECO:0000259" key="3">
    <source>
        <dbReference type="PROSITE" id="PS50883"/>
    </source>
</evidence>
<evidence type="ECO:0000259" key="4">
    <source>
        <dbReference type="PROSITE" id="PS50887"/>
    </source>
</evidence>
<accession>A0A919K9X5</accession>
<dbReference type="Proteomes" id="UP000636960">
    <property type="component" value="Unassembled WGS sequence"/>
</dbReference>
<name>A0A919K9X5_9ACTN</name>
<dbReference type="Gene3D" id="3.20.20.450">
    <property type="entry name" value="EAL domain"/>
    <property type="match status" value="1"/>
</dbReference>
<keyword evidence="6" id="KW-1185">Reference proteome</keyword>
<feature type="transmembrane region" description="Helical" evidence="1">
    <location>
        <begin position="69"/>
        <end position="89"/>
    </location>
</feature>
<dbReference type="InterPro" id="IPR001633">
    <property type="entry name" value="EAL_dom"/>
</dbReference>
<dbReference type="SUPFAM" id="SSF55785">
    <property type="entry name" value="PYP-like sensor domain (PAS domain)"/>
    <property type="match status" value="1"/>
</dbReference>
<dbReference type="CDD" id="cd01948">
    <property type="entry name" value="EAL"/>
    <property type="match status" value="1"/>
</dbReference>
<evidence type="ECO:0000256" key="1">
    <source>
        <dbReference type="SAM" id="Phobius"/>
    </source>
</evidence>